<evidence type="ECO:0000259" key="9">
    <source>
        <dbReference type="PROSITE" id="PS50893"/>
    </source>
</evidence>
<feature type="transmembrane region" description="Helical" evidence="8">
    <location>
        <begin position="719"/>
        <end position="740"/>
    </location>
</feature>
<dbReference type="InterPro" id="IPR011527">
    <property type="entry name" value="ABC1_TM_dom"/>
</dbReference>
<dbReference type="Pfam" id="PF00005">
    <property type="entry name" value="ABC_tran"/>
    <property type="match status" value="2"/>
</dbReference>
<dbReference type="SUPFAM" id="SSF90123">
    <property type="entry name" value="ABC transporter transmembrane region"/>
    <property type="match status" value="2"/>
</dbReference>
<dbReference type="FunCoup" id="Q752Y9">
    <property type="interactions" value="819"/>
</dbReference>
<feature type="transmembrane region" description="Helical" evidence="8">
    <location>
        <begin position="289"/>
        <end position="309"/>
    </location>
</feature>
<dbReference type="OMA" id="TFWACLT"/>
<feature type="transmembrane region" description="Helical" evidence="8">
    <location>
        <begin position="942"/>
        <end position="967"/>
    </location>
</feature>
<evidence type="ECO:0000256" key="8">
    <source>
        <dbReference type="SAM" id="Phobius"/>
    </source>
</evidence>
<dbReference type="HOGENOM" id="CLU_000604_17_8_1"/>
<reference evidence="12" key="2">
    <citation type="journal article" date="2013" name="G3 (Bethesda)">
        <title>Genomes of Ashbya fungi isolated from insects reveal four mating-type loci, numerous translocations, lack of transposons, and distinct gene duplications.</title>
        <authorList>
            <person name="Dietrich F.S."/>
            <person name="Voegeli S."/>
            <person name="Kuo S."/>
            <person name="Philippsen P."/>
        </authorList>
    </citation>
    <scope>GENOME REANNOTATION</scope>
    <source>
        <strain evidence="12">ATCC 10895 / CBS 109.51 / FGSC 9923 / NRRL Y-1056</strain>
    </source>
</reference>
<evidence type="ECO:0000256" key="3">
    <source>
        <dbReference type="ARBA" id="ARBA00022692"/>
    </source>
</evidence>
<dbReference type="PROSITE" id="PS50929">
    <property type="entry name" value="ABC_TM1F"/>
    <property type="match status" value="2"/>
</dbReference>
<keyword evidence="4" id="KW-0547">Nucleotide-binding</keyword>
<dbReference type="GeneID" id="4622254"/>
<dbReference type="Gene3D" id="1.20.1560.10">
    <property type="entry name" value="ABC transporter type 1, transmembrane domain"/>
    <property type="match status" value="1"/>
</dbReference>
<sequence length="1284" mass="143213">MRKRAQIKDGIYSYVYISKDYGLLITMITMTIIWGTVPAVVAVLTGRVFDVMQQLAQMKYNTQAEFLHVLLVRSLELGSVGLVQIPVQWIAITSWMLLGERQSLRIRRELLRSYLAKPMQWYDKIDDINGMYTITNRCVEEARASCAEASGVLFQSAVTALILAVTAFKFSAKLTVVTLAGAPLLALLTVVFSKFVQKYAALENEQTSSASSTLSWALNSATMVKLFGTQDLELRKFNKAVNLSKKYFVRTLICSSINQAAMRFLSLMMFVQAFWYGSILIQRDEVETAAVITVFSASVLLSSSINAMLSKVVLLQKGKVACRQIAEAVNVEPEGRPNQYAFPYEVGHIIALEDQPSEIVFDQVSFNYPARPDTKALDGVSLTFRPNQITFIVGKSGSGKSTLGNLLLKFYSDYEGIITVNSTNLRGIDRSWLLQNITLVEQSCTLFNGTLFENITLSAKPVNKTAGAVKRACQMALLEKLVFDLPEGLHTKVGSGGISMSGGQQQRVALARAILRDAPVLILDEAISALDIIHRDLLMEVIRSWRADKTTIILTHELSHVLDDDYLYMMEHGQVIEQGYKSELLSNPNSRFRALNRLQNSKNERALEERRSFAIENKLEQEDDAISSTSAGDDKFDTIGSRIFSARLSAFFKDGIPQDNTLYSSPRRARRRRVVQSASIELKDFDLEVQEEQAETPPVMLALRTLMLKMFARVKIPPLVAGIGAALLSGVANPAFSYTFSRLLDGLLYVPGRHIESSYLLKWSLVVIGIASFDAVFNFLQLFLLGFVSEQCVRQLRGNMMQLVLKRDLHWISQNKSSEITALTMNDLRDLRNVTSILLSSLTSLCVLASVGLIWAIVIGWKLTLVCLSLLPLFIGVITLYGMFVQKSEVQYKTAVSQLENLLSEIVKGVKTIKCLQLEPYFQGRYATMEKYLKKQMRRRSILYGSGLAITSCLVILLQTILYYYGIRLVVTGEYDSKQLFQTFTLILFTTMSSVGLLSALPSSSRGQRAGTFVFGMLEEPLPEPDNYSAVLRKAPTNHFSREPLVVLRALNFAYPAAKDVQIYKNFNLRINQGTKVAIVGESGSGKSTLFYLICGLYPVKPASLFIDGTDICNWEMSALRKIIAVVEQKPRFFNGTIRENLVYGLEGTITDNEIYEVLAEVRIINFVRSLPEGLETRVDTNLVSGGQLQRLSIVRALLRRPTLLILDECTSALDAANANAIANVVRNSLHDITVIVITHSKQMMKMCDRIVVLKNGAVAEDGSFDDLFRARGELHRMVTTTAG</sequence>
<dbReference type="PANTHER" id="PTHR43394">
    <property type="entry name" value="ATP-DEPENDENT PERMEASE MDL1, MITOCHONDRIAL"/>
    <property type="match status" value="1"/>
</dbReference>
<feature type="domain" description="ABC transporter" evidence="9">
    <location>
        <begin position="359"/>
        <end position="597"/>
    </location>
</feature>
<feature type="transmembrane region" description="Helical" evidence="8">
    <location>
        <begin position="21"/>
        <end position="44"/>
    </location>
</feature>
<dbReference type="InterPro" id="IPR017871">
    <property type="entry name" value="ABC_transporter-like_CS"/>
</dbReference>
<dbReference type="GO" id="GO:0140359">
    <property type="term" value="F:ABC-type transporter activity"/>
    <property type="evidence" value="ECO:0000318"/>
    <property type="project" value="GO_Central"/>
</dbReference>
<keyword evidence="12" id="KW-1185">Reference proteome</keyword>
<organism evidence="11 12">
    <name type="scientific">Eremothecium gossypii (strain ATCC 10895 / CBS 109.51 / FGSC 9923 / NRRL Y-1056)</name>
    <name type="common">Yeast</name>
    <name type="synonym">Ashbya gossypii</name>
    <dbReference type="NCBI Taxonomy" id="284811"/>
    <lineage>
        <taxon>Eukaryota</taxon>
        <taxon>Fungi</taxon>
        <taxon>Dikarya</taxon>
        <taxon>Ascomycota</taxon>
        <taxon>Saccharomycotina</taxon>
        <taxon>Saccharomycetes</taxon>
        <taxon>Saccharomycetales</taxon>
        <taxon>Saccharomycetaceae</taxon>
        <taxon>Eremothecium</taxon>
    </lineage>
</organism>
<feature type="transmembrane region" description="Helical" evidence="8">
    <location>
        <begin position="837"/>
        <end position="857"/>
    </location>
</feature>
<dbReference type="STRING" id="284811.Q752Y9"/>
<keyword evidence="5" id="KW-0067">ATP-binding</keyword>
<keyword evidence="6 8" id="KW-1133">Transmembrane helix</keyword>
<feature type="transmembrane region" description="Helical" evidence="8">
    <location>
        <begin position="152"/>
        <end position="170"/>
    </location>
</feature>
<dbReference type="InterPro" id="IPR003439">
    <property type="entry name" value="ABC_transporter-like_ATP-bd"/>
</dbReference>
<proteinExistence type="predicted"/>
<dbReference type="eggNOG" id="KOG0055">
    <property type="taxonomic scope" value="Eukaryota"/>
</dbReference>
<evidence type="ECO:0000256" key="4">
    <source>
        <dbReference type="ARBA" id="ARBA00022741"/>
    </source>
</evidence>
<keyword evidence="7 8" id="KW-0472">Membrane</keyword>
<keyword evidence="3 8" id="KW-0812">Transmembrane</keyword>
<keyword evidence="2" id="KW-0813">Transport</keyword>
<dbReference type="FunFam" id="3.40.50.300:FF:001471">
    <property type="entry name" value="P-loop containing nucleoside triphosphate hydrolase protein"/>
    <property type="match status" value="1"/>
</dbReference>
<feature type="transmembrane region" description="Helical" evidence="8">
    <location>
        <begin position="863"/>
        <end position="884"/>
    </location>
</feature>
<dbReference type="FunFam" id="3.40.50.300:FF:000604">
    <property type="entry name" value="ABC transporter B family member 28"/>
    <property type="match status" value="1"/>
</dbReference>
<feature type="transmembrane region" description="Helical" evidence="8">
    <location>
        <begin position="760"/>
        <end position="788"/>
    </location>
</feature>
<dbReference type="PANTHER" id="PTHR43394:SF15">
    <property type="entry name" value="ALPHA-FACTOR-TRANSPORTING ATPASE"/>
    <property type="match status" value="1"/>
</dbReference>
<evidence type="ECO:0000256" key="2">
    <source>
        <dbReference type="ARBA" id="ARBA00022448"/>
    </source>
</evidence>
<dbReference type="RefSeq" id="NP_985979.1">
    <property type="nucleotide sequence ID" value="NM_211334.1"/>
</dbReference>
<feature type="domain" description="ABC transporter" evidence="9">
    <location>
        <begin position="1048"/>
        <end position="1281"/>
    </location>
</feature>
<dbReference type="InterPro" id="IPR039421">
    <property type="entry name" value="Type_1_exporter"/>
</dbReference>
<dbReference type="KEGG" id="ago:AGOS_AFR432W"/>
<feature type="transmembrane region" description="Helical" evidence="8">
    <location>
        <begin position="77"/>
        <end position="98"/>
    </location>
</feature>
<dbReference type="SMART" id="SM00382">
    <property type="entry name" value="AAA"/>
    <property type="match status" value="2"/>
</dbReference>
<dbReference type="InParanoid" id="Q752Y9"/>
<feature type="transmembrane region" description="Helical" evidence="8">
    <location>
        <begin position="979"/>
        <end position="1001"/>
    </location>
</feature>
<dbReference type="PROSITE" id="PS50893">
    <property type="entry name" value="ABC_TRANSPORTER_2"/>
    <property type="match status" value="2"/>
</dbReference>
<dbReference type="InterPro" id="IPR027417">
    <property type="entry name" value="P-loop_NTPase"/>
</dbReference>
<dbReference type="GO" id="GO:0005886">
    <property type="term" value="C:plasma membrane"/>
    <property type="evidence" value="ECO:0000318"/>
    <property type="project" value="GO_Central"/>
</dbReference>
<feature type="domain" description="ABC transmembrane type-1" evidence="10">
    <location>
        <begin position="720"/>
        <end position="1006"/>
    </location>
</feature>
<dbReference type="Proteomes" id="UP000000591">
    <property type="component" value="Chromosome VI"/>
</dbReference>
<evidence type="ECO:0000256" key="7">
    <source>
        <dbReference type="ARBA" id="ARBA00023136"/>
    </source>
</evidence>
<dbReference type="InterPro" id="IPR003593">
    <property type="entry name" value="AAA+_ATPase"/>
</dbReference>
<dbReference type="GO" id="GO:0055085">
    <property type="term" value="P:transmembrane transport"/>
    <property type="evidence" value="ECO:0000318"/>
    <property type="project" value="GO_Central"/>
</dbReference>
<dbReference type="GO" id="GO:0005737">
    <property type="term" value="C:cytoplasm"/>
    <property type="evidence" value="ECO:0007669"/>
    <property type="project" value="UniProtKB-ARBA"/>
</dbReference>
<feature type="transmembrane region" description="Helical" evidence="8">
    <location>
        <begin position="260"/>
        <end position="277"/>
    </location>
</feature>
<dbReference type="GO" id="GO:0005524">
    <property type="term" value="F:ATP binding"/>
    <property type="evidence" value="ECO:0007669"/>
    <property type="project" value="UniProtKB-KW"/>
</dbReference>
<dbReference type="OrthoDB" id="6500128at2759"/>
<accession>Q752Y9</accession>
<dbReference type="CDD" id="cd18577">
    <property type="entry name" value="ABC_6TM_Pgp_ABCB1_D1_like"/>
    <property type="match status" value="1"/>
</dbReference>
<dbReference type="EMBL" id="AE016819">
    <property type="protein sequence ID" value="AAS53803.1"/>
    <property type="molecule type" value="Genomic_DNA"/>
</dbReference>
<evidence type="ECO:0000259" key="10">
    <source>
        <dbReference type="PROSITE" id="PS50929"/>
    </source>
</evidence>
<name>Q752Y9_EREGS</name>
<evidence type="ECO:0000256" key="1">
    <source>
        <dbReference type="ARBA" id="ARBA00004141"/>
    </source>
</evidence>
<evidence type="ECO:0000256" key="6">
    <source>
        <dbReference type="ARBA" id="ARBA00022989"/>
    </source>
</evidence>
<feature type="domain" description="ABC transmembrane type-1" evidence="10">
    <location>
        <begin position="25"/>
        <end position="317"/>
    </location>
</feature>
<dbReference type="InterPro" id="IPR036640">
    <property type="entry name" value="ABC1_TM_sf"/>
</dbReference>
<protein>
    <submittedName>
        <fullName evidence="11">AFR432Wp</fullName>
    </submittedName>
</protein>
<dbReference type="PROSITE" id="PS00211">
    <property type="entry name" value="ABC_TRANSPORTER_1"/>
    <property type="match status" value="2"/>
</dbReference>
<reference evidence="11 12" key="1">
    <citation type="journal article" date="2004" name="Science">
        <title>The Ashbya gossypii genome as a tool for mapping the ancient Saccharomyces cerevisiae genome.</title>
        <authorList>
            <person name="Dietrich F.S."/>
            <person name="Voegeli S."/>
            <person name="Brachat S."/>
            <person name="Lerch A."/>
            <person name="Gates K."/>
            <person name="Steiner S."/>
            <person name="Mohr C."/>
            <person name="Pohlmann R."/>
            <person name="Luedi P."/>
            <person name="Choi S."/>
            <person name="Wing R.A."/>
            <person name="Flavier A."/>
            <person name="Gaffney T.D."/>
            <person name="Philippsen P."/>
        </authorList>
    </citation>
    <scope>NUCLEOTIDE SEQUENCE [LARGE SCALE GENOMIC DNA]</scope>
    <source>
        <strain evidence="12">ATCC 10895 / CBS 109.51 / FGSC 9923 / NRRL Y-1056</strain>
    </source>
</reference>
<dbReference type="GO" id="GO:0016887">
    <property type="term" value="F:ATP hydrolysis activity"/>
    <property type="evidence" value="ECO:0007669"/>
    <property type="project" value="InterPro"/>
</dbReference>
<dbReference type="Gene3D" id="3.40.50.300">
    <property type="entry name" value="P-loop containing nucleotide triphosphate hydrolases"/>
    <property type="match status" value="2"/>
</dbReference>
<dbReference type="Pfam" id="PF00664">
    <property type="entry name" value="ABC_membrane"/>
    <property type="match status" value="2"/>
</dbReference>
<dbReference type="CDD" id="cd18578">
    <property type="entry name" value="ABC_6TM_Pgp_ABCB1_D2_like"/>
    <property type="match status" value="1"/>
</dbReference>
<evidence type="ECO:0000313" key="12">
    <source>
        <dbReference type="Proteomes" id="UP000000591"/>
    </source>
</evidence>
<dbReference type="CDD" id="cd03228">
    <property type="entry name" value="ABCC_MRP_Like"/>
    <property type="match status" value="1"/>
</dbReference>
<evidence type="ECO:0000313" key="11">
    <source>
        <dbReference type="EMBL" id="AAS53803.1"/>
    </source>
</evidence>
<evidence type="ECO:0000256" key="5">
    <source>
        <dbReference type="ARBA" id="ARBA00022840"/>
    </source>
</evidence>
<gene>
    <name evidence="11" type="ORF">AGOS_AFR432W</name>
</gene>
<feature type="transmembrane region" description="Helical" evidence="8">
    <location>
        <begin position="176"/>
        <end position="196"/>
    </location>
</feature>
<dbReference type="SUPFAM" id="SSF52540">
    <property type="entry name" value="P-loop containing nucleoside triphosphate hydrolases"/>
    <property type="match status" value="2"/>
</dbReference>
<comment type="subcellular location">
    <subcellularLocation>
        <location evidence="1">Membrane</location>
        <topology evidence="1">Multi-pass membrane protein</topology>
    </subcellularLocation>
</comment>